<feature type="region of interest" description="Disordered" evidence="7">
    <location>
        <begin position="164"/>
        <end position="186"/>
    </location>
</feature>
<dbReference type="GO" id="GO:0009001">
    <property type="term" value="F:serine O-acetyltransferase activity"/>
    <property type="evidence" value="ECO:0007669"/>
    <property type="project" value="UniProtKB-EC"/>
</dbReference>
<dbReference type="EC" id="2.3.1.30" evidence="2"/>
<dbReference type="Gene3D" id="2.160.10.10">
    <property type="entry name" value="Hexapeptide repeat proteins"/>
    <property type="match status" value="1"/>
</dbReference>
<evidence type="ECO:0000256" key="3">
    <source>
        <dbReference type="ARBA" id="ARBA00022605"/>
    </source>
</evidence>
<evidence type="ECO:0000313" key="8">
    <source>
        <dbReference type="EMBL" id="SFS08573.1"/>
    </source>
</evidence>
<keyword evidence="3" id="KW-0028">Amino-acid biosynthesis</keyword>
<organism evidence="8 9">
    <name type="scientific">Halomicrobium zhouii</name>
    <dbReference type="NCBI Taxonomy" id="767519"/>
    <lineage>
        <taxon>Archaea</taxon>
        <taxon>Methanobacteriati</taxon>
        <taxon>Methanobacteriota</taxon>
        <taxon>Stenosarchaea group</taxon>
        <taxon>Halobacteria</taxon>
        <taxon>Halobacteriales</taxon>
        <taxon>Haloarculaceae</taxon>
        <taxon>Halomicrobium</taxon>
    </lineage>
</organism>
<dbReference type="InterPro" id="IPR011004">
    <property type="entry name" value="Trimer_LpxA-like_sf"/>
</dbReference>
<dbReference type="EMBL" id="FOZK01000003">
    <property type="protein sequence ID" value="SFS08573.1"/>
    <property type="molecule type" value="Genomic_DNA"/>
</dbReference>
<dbReference type="AlphaFoldDB" id="A0A1I6LYR0"/>
<dbReference type="GO" id="GO:0005737">
    <property type="term" value="C:cytoplasm"/>
    <property type="evidence" value="ECO:0007669"/>
    <property type="project" value="InterPro"/>
</dbReference>
<dbReference type="FunFam" id="2.160.10.10:FF:000007">
    <property type="entry name" value="Serine acetyltransferase"/>
    <property type="match status" value="1"/>
</dbReference>
<dbReference type="PROSITE" id="PS00101">
    <property type="entry name" value="HEXAPEP_TRANSFERASES"/>
    <property type="match status" value="1"/>
</dbReference>
<dbReference type="GO" id="GO:0006535">
    <property type="term" value="P:cysteine biosynthetic process from serine"/>
    <property type="evidence" value="ECO:0007669"/>
    <property type="project" value="InterPro"/>
</dbReference>
<dbReference type="SUPFAM" id="SSF51161">
    <property type="entry name" value="Trimeric LpxA-like enzymes"/>
    <property type="match status" value="1"/>
</dbReference>
<evidence type="ECO:0000256" key="1">
    <source>
        <dbReference type="ARBA" id="ARBA00007274"/>
    </source>
</evidence>
<dbReference type="PIRSF" id="PIRSF000441">
    <property type="entry name" value="CysE"/>
    <property type="match status" value="1"/>
</dbReference>
<comment type="catalytic activity">
    <reaction evidence="6">
        <text>L-serine + acetyl-CoA = O-acetyl-L-serine + CoA</text>
        <dbReference type="Rhea" id="RHEA:24560"/>
        <dbReference type="ChEBI" id="CHEBI:33384"/>
        <dbReference type="ChEBI" id="CHEBI:57287"/>
        <dbReference type="ChEBI" id="CHEBI:57288"/>
        <dbReference type="ChEBI" id="CHEBI:58340"/>
        <dbReference type="EC" id="2.3.1.30"/>
    </reaction>
</comment>
<keyword evidence="5" id="KW-0012">Acyltransferase</keyword>
<dbReference type="CDD" id="cd03354">
    <property type="entry name" value="LbH_SAT"/>
    <property type="match status" value="1"/>
</dbReference>
<accession>A0A1I6LYR0</accession>
<gene>
    <name evidence="8" type="ORF">SAMN05216559_3461</name>
</gene>
<dbReference type="NCBIfam" id="TIGR01172">
    <property type="entry name" value="cysE"/>
    <property type="match status" value="1"/>
</dbReference>
<dbReference type="Gene3D" id="1.10.3130.10">
    <property type="entry name" value="serine acetyltransferase, domain 1"/>
    <property type="match status" value="1"/>
</dbReference>
<feature type="compositionally biased region" description="Acidic residues" evidence="7">
    <location>
        <begin position="167"/>
        <end position="180"/>
    </location>
</feature>
<keyword evidence="4 8" id="KW-0808">Transferase</keyword>
<evidence type="ECO:0000256" key="5">
    <source>
        <dbReference type="ARBA" id="ARBA00023315"/>
    </source>
</evidence>
<dbReference type="InterPro" id="IPR053376">
    <property type="entry name" value="Serine_acetyltransferase"/>
</dbReference>
<dbReference type="RefSeq" id="WP_089817998.1">
    <property type="nucleotide sequence ID" value="NZ_FOZK01000003.1"/>
</dbReference>
<name>A0A1I6LYR0_9EURY</name>
<keyword evidence="9" id="KW-1185">Reference proteome</keyword>
<dbReference type="InterPro" id="IPR045304">
    <property type="entry name" value="LbH_SAT"/>
</dbReference>
<evidence type="ECO:0000256" key="6">
    <source>
        <dbReference type="ARBA" id="ARBA00049486"/>
    </source>
</evidence>
<dbReference type="OrthoDB" id="10940at2157"/>
<dbReference type="InterPro" id="IPR018357">
    <property type="entry name" value="Hexapep_transf_CS"/>
</dbReference>
<evidence type="ECO:0000313" key="9">
    <source>
        <dbReference type="Proteomes" id="UP000199062"/>
    </source>
</evidence>
<dbReference type="InterPro" id="IPR042122">
    <property type="entry name" value="Ser_AcTrfase_N_sf"/>
</dbReference>
<evidence type="ECO:0000256" key="2">
    <source>
        <dbReference type="ARBA" id="ARBA00013266"/>
    </source>
</evidence>
<dbReference type="InterPro" id="IPR005881">
    <property type="entry name" value="Ser_O-AcTrfase"/>
</dbReference>
<dbReference type="PANTHER" id="PTHR42811">
    <property type="entry name" value="SERINE ACETYLTRANSFERASE"/>
    <property type="match status" value="1"/>
</dbReference>
<evidence type="ECO:0000256" key="7">
    <source>
        <dbReference type="SAM" id="MobiDB-lite"/>
    </source>
</evidence>
<protein>
    <recommendedName>
        <fullName evidence="2">serine O-acetyltransferase</fullName>
        <ecNumber evidence="2">2.3.1.30</ecNumber>
    </recommendedName>
</protein>
<proteinExistence type="inferred from homology"/>
<dbReference type="NCBIfam" id="NF041874">
    <property type="entry name" value="EPS_EpsC"/>
    <property type="match status" value="1"/>
</dbReference>
<evidence type="ECO:0000256" key="4">
    <source>
        <dbReference type="ARBA" id="ARBA00022679"/>
    </source>
</evidence>
<dbReference type="Proteomes" id="UP000199062">
    <property type="component" value="Unassembled WGS sequence"/>
</dbReference>
<sequence>MFDRLKTDVRTATENDPAATSPLAVLLTYSGLHAVWIHRVAHAAWNRGHTLTARLIAHFARFATGVEIHPGATLGDRVFIDHGMGTVIGETSVVGDDVQMYHGVTLGGKSSNPEKRHPTVCDGVTLGADSTLIGDITVGTEATIGAGAVVVDDVAPGTTVVGVPAEPVDEPDEDLGDVSCDDAIPA</sequence>
<comment type="similarity">
    <text evidence="1">Belongs to the transferase hexapeptide repeat family.</text>
</comment>
<dbReference type="STRING" id="767519.SAMN05216559_3461"/>
<reference evidence="8 9" key="1">
    <citation type="submission" date="2016-10" db="EMBL/GenBank/DDBJ databases">
        <authorList>
            <person name="de Groot N.N."/>
        </authorList>
    </citation>
    <scope>NUCLEOTIDE SEQUENCE [LARGE SCALE GENOMIC DNA]</scope>
    <source>
        <strain evidence="8 9">CGMCC 1.10457</strain>
    </source>
</reference>